<protein>
    <submittedName>
        <fullName evidence="9">Endospore germination permease</fullName>
    </submittedName>
</protein>
<dbReference type="GO" id="GO:0009847">
    <property type="term" value="P:spore germination"/>
    <property type="evidence" value="ECO:0007669"/>
    <property type="project" value="InterPro"/>
</dbReference>
<feature type="transmembrane region" description="Helical" evidence="8">
    <location>
        <begin position="42"/>
        <end position="63"/>
    </location>
</feature>
<dbReference type="Gene3D" id="1.20.1740.10">
    <property type="entry name" value="Amino acid/polyamine transporter I"/>
    <property type="match status" value="1"/>
</dbReference>
<dbReference type="EMBL" id="JACXIY010000001">
    <property type="protein sequence ID" value="MBD2867114.1"/>
    <property type="molecule type" value="Genomic_DNA"/>
</dbReference>
<proteinExistence type="inferred from homology"/>
<dbReference type="InterPro" id="IPR004761">
    <property type="entry name" value="Spore_GerAB"/>
</dbReference>
<feature type="transmembrane region" description="Helical" evidence="8">
    <location>
        <begin position="143"/>
        <end position="161"/>
    </location>
</feature>
<keyword evidence="10" id="KW-1185">Reference proteome</keyword>
<evidence type="ECO:0000256" key="4">
    <source>
        <dbReference type="ARBA" id="ARBA00022544"/>
    </source>
</evidence>
<evidence type="ECO:0000313" key="10">
    <source>
        <dbReference type="Proteomes" id="UP000632125"/>
    </source>
</evidence>
<sequence>MKKYEFNEITLLQFICINLGIQVSVGALSLPQRLALKASTDGWMAIILMWAITIAASWIIIQIMKKYPDGTLPDLLSRYLGKWVGKAVALAAALYFLYYAYVVIVSTILYTKQWLLPRTPGEIIMLLFLIPAYAIASKGLRVIGRYAEVVILLSGWMLVIYMESFRDAYWLHLRPFFKEGWYPVIAALPEASLSFIGFASLFILYPFLQNKQQAFIGITVSSTLSMLVYLFTTIICFVYFSPDQIMQYNDPVVTILKVIKFRFVDRIEVLFISFYLFMFSLSWITTIYFSVFCTSWALGKQDHRGHLRILLFGAVAGTYFFMPTEQQKNQLEDLLMQIGIGFEYAFPVCLLIYLWLHERVLGRIKR</sequence>
<evidence type="ECO:0000313" key="9">
    <source>
        <dbReference type="EMBL" id="MBD2867114.1"/>
    </source>
</evidence>
<dbReference type="PANTHER" id="PTHR34975:SF2">
    <property type="entry name" value="SPORE GERMINATION PROTEIN A2"/>
    <property type="match status" value="1"/>
</dbReference>
<keyword evidence="4" id="KW-0309">Germination</keyword>
<keyword evidence="5 8" id="KW-0812">Transmembrane</keyword>
<feature type="transmembrane region" description="Helical" evidence="8">
    <location>
        <begin position="269"/>
        <end position="293"/>
    </location>
</feature>
<dbReference type="Proteomes" id="UP000632125">
    <property type="component" value="Unassembled WGS sequence"/>
</dbReference>
<dbReference type="AlphaFoldDB" id="A0A927CGL8"/>
<dbReference type="NCBIfam" id="TIGR00912">
    <property type="entry name" value="2A0309"/>
    <property type="match status" value="1"/>
</dbReference>
<keyword evidence="6 8" id="KW-1133">Transmembrane helix</keyword>
<evidence type="ECO:0000256" key="5">
    <source>
        <dbReference type="ARBA" id="ARBA00022692"/>
    </source>
</evidence>
<evidence type="ECO:0000256" key="3">
    <source>
        <dbReference type="ARBA" id="ARBA00022448"/>
    </source>
</evidence>
<evidence type="ECO:0000256" key="1">
    <source>
        <dbReference type="ARBA" id="ARBA00004141"/>
    </source>
</evidence>
<dbReference type="GO" id="GO:0016020">
    <property type="term" value="C:membrane"/>
    <property type="evidence" value="ECO:0007669"/>
    <property type="project" value="UniProtKB-SubCell"/>
</dbReference>
<feature type="transmembrane region" description="Helical" evidence="8">
    <location>
        <begin position="334"/>
        <end position="356"/>
    </location>
</feature>
<keyword evidence="7 8" id="KW-0472">Membrane</keyword>
<feature type="transmembrane region" description="Helical" evidence="8">
    <location>
        <begin position="12"/>
        <end position="30"/>
    </location>
</feature>
<evidence type="ECO:0000256" key="2">
    <source>
        <dbReference type="ARBA" id="ARBA00007998"/>
    </source>
</evidence>
<comment type="subcellular location">
    <subcellularLocation>
        <location evidence="1">Membrane</location>
        <topology evidence="1">Multi-pass membrane protein</topology>
    </subcellularLocation>
</comment>
<gene>
    <name evidence="9" type="ORF">IDH41_00885</name>
</gene>
<accession>A0A927CGL8</accession>
<dbReference type="RefSeq" id="WP_190857392.1">
    <property type="nucleotide sequence ID" value="NZ_JACXIY010000001.1"/>
</dbReference>
<evidence type="ECO:0000256" key="8">
    <source>
        <dbReference type="SAM" id="Phobius"/>
    </source>
</evidence>
<organism evidence="9 10">
    <name type="scientific">Paenibacillus arenilitoris</name>
    <dbReference type="NCBI Taxonomy" id="2772299"/>
    <lineage>
        <taxon>Bacteria</taxon>
        <taxon>Bacillati</taxon>
        <taxon>Bacillota</taxon>
        <taxon>Bacilli</taxon>
        <taxon>Bacillales</taxon>
        <taxon>Paenibacillaceae</taxon>
        <taxon>Paenibacillus</taxon>
    </lineage>
</organism>
<feature type="transmembrane region" description="Helical" evidence="8">
    <location>
        <begin position="215"/>
        <end position="240"/>
    </location>
</feature>
<feature type="transmembrane region" description="Helical" evidence="8">
    <location>
        <begin position="115"/>
        <end position="136"/>
    </location>
</feature>
<evidence type="ECO:0000256" key="7">
    <source>
        <dbReference type="ARBA" id="ARBA00023136"/>
    </source>
</evidence>
<dbReference type="PANTHER" id="PTHR34975">
    <property type="entry name" value="SPORE GERMINATION PROTEIN A2"/>
    <property type="match status" value="1"/>
</dbReference>
<dbReference type="Pfam" id="PF03845">
    <property type="entry name" value="Spore_permease"/>
    <property type="match status" value="1"/>
</dbReference>
<keyword evidence="3" id="KW-0813">Transport</keyword>
<feature type="transmembrane region" description="Helical" evidence="8">
    <location>
        <begin position="83"/>
        <end position="109"/>
    </location>
</feature>
<comment type="similarity">
    <text evidence="2">Belongs to the amino acid-polyamine-organocation (APC) superfamily. Spore germination protein (SGP) (TC 2.A.3.9) family.</text>
</comment>
<feature type="transmembrane region" description="Helical" evidence="8">
    <location>
        <begin position="181"/>
        <end position="208"/>
    </location>
</feature>
<evidence type="ECO:0000256" key="6">
    <source>
        <dbReference type="ARBA" id="ARBA00022989"/>
    </source>
</evidence>
<feature type="transmembrane region" description="Helical" evidence="8">
    <location>
        <begin position="305"/>
        <end position="322"/>
    </location>
</feature>
<reference evidence="9" key="1">
    <citation type="submission" date="2020-09" db="EMBL/GenBank/DDBJ databases">
        <title>A novel bacterium of genus Paenibacillus, isolated from South China Sea.</title>
        <authorList>
            <person name="Huang H."/>
            <person name="Mo K."/>
            <person name="Hu Y."/>
        </authorList>
    </citation>
    <scope>NUCLEOTIDE SEQUENCE</scope>
    <source>
        <strain evidence="9">IB182493</strain>
    </source>
</reference>
<name>A0A927CGL8_9BACL</name>
<comment type="caution">
    <text evidence="9">The sequence shown here is derived from an EMBL/GenBank/DDBJ whole genome shotgun (WGS) entry which is preliminary data.</text>
</comment>